<name>A0AAN9KNY7_CANGL</name>
<organism evidence="1 2">
    <name type="scientific">Canavalia gladiata</name>
    <name type="common">Sword bean</name>
    <name type="synonym">Dolichos gladiatus</name>
    <dbReference type="NCBI Taxonomy" id="3824"/>
    <lineage>
        <taxon>Eukaryota</taxon>
        <taxon>Viridiplantae</taxon>
        <taxon>Streptophyta</taxon>
        <taxon>Embryophyta</taxon>
        <taxon>Tracheophyta</taxon>
        <taxon>Spermatophyta</taxon>
        <taxon>Magnoliopsida</taxon>
        <taxon>eudicotyledons</taxon>
        <taxon>Gunneridae</taxon>
        <taxon>Pentapetalae</taxon>
        <taxon>rosids</taxon>
        <taxon>fabids</taxon>
        <taxon>Fabales</taxon>
        <taxon>Fabaceae</taxon>
        <taxon>Papilionoideae</taxon>
        <taxon>50 kb inversion clade</taxon>
        <taxon>NPAAA clade</taxon>
        <taxon>indigoferoid/millettioid clade</taxon>
        <taxon>Phaseoleae</taxon>
        <taxon>Canavalia</taxon>
    </lineage>
</organism>
<evidence type="ECO:0000313" key="2">
    <source>
        <dbReference type="Proteomes" id="UP001367508"/>
    </source>
</evidence>
<evidence type="ECO:0000313" key="1">
    <source>
        <dbReference type="EMBL" id="KAK7320446.1"/>
    </source>
</evidence>
<comment type="caution">
    <text evidence="1">The sequence shown here is derived from an EMBL/GenBank/DDBJ whole genome shotgun (WGS) entry which is preliminary data.</text>
</comment>
<reference evidence="1 2" key="1">
    <citation type="submission" date="2024-01" db="EMBL/GenBank/DDBJ databases">
        <title>The genomes of 5 underutilized Papilionoideae crops provide insights into root nodulation and disease resistanc.</title>
        <authorList>
            <person name="Jiang F."/>
        </authorList>
    </citation>
    <scope>NUCLEOTIDE SEQUENCE [LARGE SCALE GENOMIC DNA]</scope>
    <source>
        <strain evidence="1">LVBAO_FW01</strain>
        <tissue evidence="1">Leaves</tissue>
    </source>
</reference>
<dbReference type="Proteomes" id="UP001367508">
    <property type="component" value="Unassembled WGS sequence"/>
</dbReference>
<dbReference type="EMBL" id="JAYMYQ010000007">
    <property type="protein sequence ID" value="KAK7320446.1"/>
    <property type="molecule type" value="Genomic_DNA"/>
</dbReference>
<keyword evidence="2" id="KW-1185">Reference proteome</keyword>
<proteinExistence type="predicted"/>
<gene>
    <name evidence="1" type="ORF">VNO77_29923</name>
</gene>
<dbReference type="AlphaFoldDB" id="A0AAN9KNY7"/>
<sequence>MIDWFGFRLNQAKNDLCWVKADLIGCHCPIFTMNHEVLMPIPKPTGVTGADAYKISFEIGRKKISIPWLLVVNRKSSKVPMIDVI</sequence>
<dbReference type="PANTHER" id="PTHR36768:SF1">
    <property type="entry name" value="ATP-DEPENDENT HELICASE_DEOXYRIBONUCLEASE SUBUNIT B"/>
    <property type="match status" value="1"/>
</dbReference>
<protein>
    <submittedName>
        <fullName evidence="1">Uncharacterized protein</fullName>
    </submittedName>
</protein>
<accession>A0AAN9KNY7</accession>
<dbReference type="PANTHER" id="PTHR36768">
    <property type="entry name" value="ATP-DEPENDENT HELICASE/DEOXYRIBONUCLEASE SUBUNIT B"/>
    <property type="match status" value="1"/>
</dbReference>